<dbReference type="PIRSF" id="PIRSF004553">
    <property type="entry name" value="CHP00095"/>
    <property type="match status" value="1"/>
</dbReference>
<dbReference type="GO" id="GO:0052913">
    <property type="term" value="F:16S rRNA (guanine(966)-N(2))-methyltransferase activity"/>
    <property type="evidence" value="ECO:0007669"/>
    <property type="project" value="UniProtKB-EC"/>
</dbReference>
<dbReference type="CDD" id="cd02440">
    <property type="entry name" value="AdoMet_MTases"/>
    <property type="match status" value="1"/>
</dbReference>
<dbReference type="SUPFAM" id="SSF53335">
    <property type="entry name" value="S-adenosyl-L-methionine-dependent methyltransferases"/>
    <property type="match status" value="1"/>
</dbReference>
<dbReference type="GO" id="GO:0003676">
    <property type="term" value="F:nucleic acid binding"/>
    <property type="evidence" value="ECO:0007669"/>
    <property type="project" value="InterPro"/>
</dbReference>
<evidence type="ECO:0000313" key="4">
    <source>
        <dbReference type="Proteomes" id="UP000311008"/>
    </source>
</evidence>
<name>A0A5B8CQX9_9PROT</name>
<organism evidence="3 4">
    <name type="scientific">Methylophilus medardicus</name>
    <dbReference type="NCBI Taxonomy" id="2588534"/>
    <lineage>
        <taxon>Bacteria</taxon>
        <taxon>Pseudomonadati</taxon>
        <taxon>Pseudomonadota</taxon>
        <taxon>Betaproteobacteria</taxon>
        <taxon>Nitrosomonadales</taxon>
        <taxon>Methylophilaceae</taxon>
        <taxon>Methylophilus</taxon>
    </lineage>
</organism>
<dbReference type="InterPro" id="IPR004398">
    <property type="entry name" value="RNA_MeTrfase_RsmD"/>
</dbReference>
<dbReference type="PROSITE" id="PS00092">
    <property type="entry name" value="N6_MTASE"/>
    <property type="match status" value="1"/>
</dbReference>
<keyword evidence="4" id="KW-1185">Reference proteome</keyword>
<accession>A0A5B8CQX9</accession>
<dbReference type="Proteomes" id="UP000311008">
    <property type="component" value="Chromosome"/>
</dbReference>
<dbReference type="KEGG" id="mmec:FIU01_03405"/>
<evidence type="ECO:0000256" key="1">
    <source>
        <dbReference type="ARBA" id="ARBA00022603"/>
    </source>
</evidence>
<dbReference type="Pfam" id="PF03602">
    <property type="entry name" value="Cons_hypoth95"/>
    <property type="match status" value="1"/>
</dbReference>
<dbReference type="PANTHER" id="PTHR43542:SF1">
    <property type="entry name" value="METHYLTRANSFERASE"/>
    <property type="match status" value="1"/>
</dbReference>
<dbReference type="RefSeq" id="WP_140002969.1">
    <property type="nucleotide sequence ID" value="NZ_CP040946.1"/>
</dbReference>
<proteinExistence type="predicted"/>
<dbReference type="EC" id="2.1.1.171" evidence="3"/>
<evidence type="ECO:0000313" key="3">
    <source>
        <dbReference type="EMBL" id="QDC43658.1"/>
    </source>
</evidence>
<dbReference type="Gene3D" id="3.40.50.150">
    <property type="entry name" value="Vaccinia Virus protein VP39"/>
    <property type="match status" value="1"/>
</dbReference>
<dbReference type="OrthoDB" id="9803017at2"/>
<gene>
    <name evidence="3" type="primary">rsmD</name>
    <name evidence="3" type="ORF">FIU01_03405</name>
</gene>
<dbReference type="InterPro" id="IPR029063">
    <property type="entry name" value="SAM-dependent_MTases_sf"/>
</dbReference>
<dbReference type="NCBIfam" id="TIGR00095">
    <property type="entry name" value="16S rRNA (guanine(966)-N(2))-methyltransferase RsmD"/>
    <property type="match status" value="1"/>
</dbReference>
<protein>
    <submittedName>
        <fullName evidence="3">16S rRNA (Guanine(966)-N(2))-methyltransferase RsmD</fullName>
        <ecNumber evidence="3">2.1.1.171</ecNumber>
    </submittedName>
</protein>
<evidence type="ECO:0000256" key="2">
    <source>
        <dbReference type="ARBA" id="ARBA00022679"/>
    </source>
</evidence>
<reference evidence="4" key="1">
    <citation type="journal article" date="2019" name="ISME J.">
        <title>Evolution in action: habitat transition from sediment to the pelagial leads to genome streamlining in Methylophilaceae.</title>
        <authorList>
            <person name="Salcher M."/>
            <person name="Schaefle D."/>
            <person name="Kaspar M."/>
            <person name="Neuenschwander S.M."/>
            <person name="Ghai R."/>
        </authorList>
    </citation>
    <scope>NUCLEOTIDE SEQUENCE [LARGE SCALE GENOMIC DNA]</scope>
    <source>
        <strain evidence="4">MMS-M-51</strain>
    </source>
</reference>
<keyword evidence="2 3" id="KW-0808">Transferase</keyword>
<sequence length="185" mass="20765">MNQVRLNAGVWRSRILKFPEAEGLRPTADRVRQTLFNWLGQEMTGKVCLDLFAGTGALGFEALSRNAKQVTMLELAKAPFQALLQNQRLLDATKADIRQADAMQFLANNTQRYDVIFCDPPYRKQWLDKLLPVLAAHLATDGVLYVEAEYALKSNADWQVIKSGKAGQVFYHLLQAMPAAIKDTP</sequence>
<dbReference type="AlphaFoldDB" id="A0A5B8CQX9"/>
<dbReference type="InterPro" id="IPR002052">
    <property type="entry name" value="DNA_methylase_N6_adenine_CS"/>
</dbReference>
<dbReference type="EMBL" id="CP040946">
    <property type="protein sequence ID" value="QDC43658.1"/>
    <property type="molecule type" value="Genomic_DNA"/>
</dbReference>
<keyword evidence="1 3" id="KW-0489">Methyltransferase</keyword>
<dbReference type="PANTHER" id="PTHR43542">
    <property type="entry name" value="METHYLTRANSFERASE"/>
    <property type="match status" value="1"/>
</dbReference>